<dbReference type="Pfam" id="PF03721">
    <property type="entry name" value="UDPG_MGDP_dh_N"/>
    <property type="match status" value="1"/>
</dbReference>
<keyword evidence="2" id="KW-0520">NAD</keyword>
<keyword evidence="1 5" id="KW-0560">Oxidoreductase</keyword>
<evidence type="ECO:0000259" key="4">
    <source>
        <dbReference type="SMART" id="SM00984"/>
    </source>
</evidence>
<evidence type="ECO:0000256" key="3">
    <source>
        <dbReference type="PIRNR" id="PIRNR000124"/>
    </source>
</evidence>
<dbReference type="PIRSF" id="PIRSF500136">
    <property type="entry name" value="UDP_ManNAc_DH"/>
    <property type="match status" value="1"/>
</dbReference>
<dbReference type="Pfam" id="PF03720">
    <property type="entry name" value="UDPG_MGDP_dh_C"/>
    <property type="match status" value="1"/>
</dbReference>
<dbReference type="SUPFAM" id="SSF52413">
    <property type="entry name" value="UDP-glucose/GDP-mannose dehydrogenase C-terminal domain"/>
    <property type="match status" value="1"/>
</dbReference>
<dbReference type="InterPro" id="IPR017476">
    <property type="entry name" value="UDP-Glc/GDP-Man"/>
</dbReference>
<dbReference type="RefSeq" id="WP_182081083.1">
    <property type="nucleotide sequence ID" value="NZ_CP063356.2"/>
</dbReference>
<name>A0A7S7L4D5_9BACI</name>
<dbReference type="InterPro" id="IPR036291">
    <property type="entry name" value="NAD(P)-bd_dom_sf"/>
</dbReference>
<evidence type="ECO:0000256" key="2">
    <source>
        <dbReference type="ARBA" id="ARBA00023027"/>
    </source>
</evidence>
<accession>A0A7S7L4D5</accession>
<comment type="similarity">
    <text evidence="3">Belongs to the UDP-glucose/GDP-mannose dehydrogenase family.</text>
</comment>
<sequence length="415" mass="46429">MPNKVAVIGLGFVGLPLVQLLIKKNNDVIGIETDVSKINFLSQGKSYLSDLSDKEVGEIINSGCFHPTSNYQKIKEAKNIIICVPTPLRNRQPDLSYVTAAVEAMVPYIQEETLIILESSTYPGTTEKLLQPLLEKAGFAIGKNIYLAYSPERIDPGNTILTLETIPKVVSGVTEPCLKRIQQFYSDIFKTTVPVSSPSVAEFTKILENSQRLINISFMNEVNLIANKMNINMWEAIEAAKTKPVGFTPYYPGPGIGGHCIPIDPFYLSWVGMQEGIHLSMIHQAGVINELMPYRVVNEIMNYLKVLGKENGTVGIIGLTYKKDVNDLRESPAWKVTEILGEKNVCVRVYDPYFANADAFDRFNLTAEELETLDLTVILVDHSNIDWDLVVNNSKQIIDTRNITKDYHSKNIKRI</sequence>
<gene>
    <name evidence="5" type="ORF">AWH56_015940</name>
</gene>
<dbReference type="InterPro" id="IPR028359">
    <property type="entry name" value="UDP_ManNAc/GlcNAc_DH"/>
</dbReference>
<dbReference type="EMBL" id="CP063356">
    <property type="protein sequence ID" value="QOY34216.1"/>
    <property type="molecule type" value="Genomic_DNA"/>
</dbReference>
<dbReference type="InterPro" id="IPR001732">
    <property type="entry name" value="UDP-Glc/GDP-Man_DH_N"/>
</dbReference>
<protein>
    <submittedName>
        <fullName evidence="5">Nucleotide sugar dehydrogenase</fullName>
        <ecNumber evidence="5">1.1.1.-</ecNumber>
    </submittedName>
</protein>
<reference evidence="5 6" key="2">
    <citation type="journal article" date="2019" name="Int. J. Syst. Evol. Microbiol.">
        <title>Anaerobacillus isosaccharinicus sp. nov., an alkaliphilic bacterium which degrades isosaccharinic acid.</title>
        <authorList>
            <person name="Bassil N.M."/>
            <person name="Lloyd J.R."/>
        </authorList>
    </citation>
    <scope>NUCLEOTIDE SEQUENCE [LARGE SCALE GENOMIC DNA]</scope>
    <source>
        <strain evidence="5 6">NB2006</strain>
    </source>
</reference>
<dbReference type="GO" id="GO:0016628">
    <property type="term" value="F:oxidoreductase activity, acting on the CH-CH group of donors, NAD or NADP as acceptor"/>
    <property type="evidence" value="ECO:0007669"/>
    <property type="project" value="InterPro"/>
</dbReference>
<dbReference type="Pfam" id="PF00984">
    <property type="entry name" value="UDPG_MGDP_dh"/>
    <property type="match status" value="1"/>
</dbReference>
<proteinExistence type="inferred from homology"/>
<dbReference type="InterPro" id="IPR008927">
    <property type="entry name" value="6-PGluconate_DH-like_C_sf"/>
</dbReference>
<dbReference type="GO" id="GO:0000271">
    <property type="term" value="P:polysaccharide biosynthetic process"/>
    <property type="evidence" value="ECO:0007669"/>
    <property type="project" value="InterPro"/>
</dbReference>
<dbReference type="Gene3D" id="3.40.50.720">
    <property type="entry name" value="NAD(P)-binding Rossmann-like Domain"/>
    <property type="match status" value="2"/>
</dbReference>
<dbReference type="GO" id="GO:0051287">
    <property type="term" value="F:NAD binding"/>
    <property type="evidence" value="ECO:0007669"/>
    <property type="project" value="InterPro"/>
</dbReference>
<dbReference type="InterPro" id="IPR014027">
    <property type="entry name" value="UDP-Glc/GDP-Man_DH_C"/>
</dbReference>
<dbReference type="PANTHER" id="PTHR43491:SF1">
    <property type="entry name" value="UDP-N-ACETYL-D-MANNOSAMINE DEHYDROGENASE"/>
    <property type="match status" value="1"/>
</dbReference>
<dbReference type="InterPro" id="IPR036220">
    <property type="entry name" value="UDP-Glc/GDP-Man_DH_C_sf"/>
</dbReference>
<evidence type="ECO:0000256" key="1">
    <source>
        <dbReference type="ARBA" id="ARBA00023002"/>
    </source>
</evidence>
<dbReference type="PIRSF" id="PIRSF000124">
    <property type="entry name" value="UDPglc_GDPman_dh"/>
    <property type="match status" value="1"/>
</dbReference>
<dbReference type="AlphaFoldDB" id="A0A7S7L4D5"/>
<feature type="domain" description="UDP-glucose/GDP-mannose dehydrogenase C-terminal" evidence="4">
    <location>
        <begin position="315"/>
        <end position="406"/>
    </location>
</feature>
<dbReference type="InterPro" id="IPR014026">
    <property type="entry name" value="UDP-Glc/GDP-Man_DH_dimer"/>
</dbReference>
<reference evidence="5 6" key="1">
    <citation type="journal article" date="2017" name="Genome Announc.">
        <title>Draft Genome Sequences of Four Alkaliphilic Bacteria Belonging to the Anaerobacillus Genus.</title>
        <authorList>
            <person name="Bassil N.M."/>
            <person name="Lloyd J.R."/>
        </authorList>
    </citation>
    <scope>NUCLEOTIDE SEQUENCE [LARGE SCALE GENOMIC DNA]</scope>
    <source>
        <strain evidence="5 6">NB2006</strain>
    </source>
</reference>
<dbReference type="EC" id="1.1.1.-" evidence="5"/>
<dbReference type="NCBIfam" id="TIGR03026">
    <property type="entry name" value="NDP-sugDHase"/>
    <property type="match status" value="1"/>
</dbReference>
<dbReference type="PANTHER" id="PTHR43491">
    <property type="entry name" value="UDP-N-ACETYL-D-MANNOSAMINE DEHYDROGENASE"/>
    <property type="match status" value="1"/>
</dbReference>
<evidence type="ECO:0000313" key="5">
    <source>
        <dbReference type="EMBL" id="QOY34216.1"/>
    </source>
</evidence>
<keyword evidence="6" id="KW-1185">Reference proteome</keyword>
<evidence type="ECO:0000313" key="6">
    <source>
        <dbReference type="Proteomes" id="UP000180175"/>
    </source>
</evidence>
<dbReference type="KEGG" id="aia:AWH56_015940"/>
<dbReference type="SUPFAM" id="SSF48179">
    <property type="entry name" value="6-phosphogluconate dehydrogenase C-terminal domain-like"/>
    <property type="match status" value="1"/>
</dbReference>
<dbReference type="GO" id="GO:0016616">
    <property type="term" value="F:oxidoreductase activity, acting on the CH-OH group of donors, NAD or NADP as acceptor"/>
    <property type="evidence" value="ECO:0007669"/>
    <property type="project" value="InterPro"/>
</dbReference>
<dbReference type="SUPFAM" id="SSF51735">
    <property type="entry name" value="NAD(P)-binding Rossmann-fold domains"/>
    <property type="match status" value="1"/>
</dbReference>
<dbReference type="SMART" id="SM00984">
    <property type="entry name" value="UDPG_MGDP_dh_C"/>
    <property type="match status" value="1"/>
</dbReference>
<dbReference type="Proteomes" id="UP000180175">
    <property type="component" value="Chromosome"/>
</dbReference>
<organism evidence="5 6">
    <name type="scientific">Anaerobacillus isosaccharinicus</name>
    <dbReference type="NCBI Taxonomy" id="1532552"/>
    <lineage>
        <taxon>Bacteria</taxon>
        <taxon>Bacillati</taxon>
        <taxon>Bacillota</taxon>
        <taxon>Bacilli</taxon>
        <taxon>Bacillales</taxon>
        <taxon>Bacillaceae</taxon>
        <taxon>Anaerobacillus</taxon>
    </lineage>
</organism>